<keyword evidence="2" id="KW-1185">Reference proteome</keyword>
<evidence type="ECO:0000313" key="2">
    <source>
        <dbReference type="Proteomes" id="UP001732700"/>
    </source>
</evidence>
<dbReference type="EnsemblPlants" id="AVESA.00010b.r2.1AG0035710.1">
    <property type="protein sequence ID" value="AVESA.00010b.r2.1AG0035710.1.CDS"/>
    <property type="gene ID" value="AVESA.00010b.r2.1AG0035710"/>
</dbReference>
<reference evidence="1" key="1">
    <citation type="submission" date="2021-05" db="EMBL/GenBank/DDBJ databases">
        <authorList>
            <person name="Scholz U."/>
            <person name="Mascher M."/>
            <person name="Fiebig A."/>
        </authorList>
    </citation>
    <scope>NUCLEOTIDE SEQUENCE [LARGE SCALE GENOMIC DNA]</scope>
</reference>
<reference evidence="1" key="2">
    <citation type="submission" date="2025-09" db="UniProtKB">
        <authorList>
            <consortium name="EnsemblPlants"/>
        </authorList>
    </citation>
    <scope>IDENTIFICATION</scope>
</reference>
<name>A0ACD5TDQ5_AVESA</name>
<dbReference type="Proteomes" id="UP001732700">
    <property type="component" value="Chromosome 1A"/>
</dbReference>
<evidence type="ECO:0000313" key="1">
    <source>
        <dbReference type="EnsemblPlants" id="AVESA.00010b.r2.1AG0035710.1.CDS"/>
    </source>
</evidence>
<sequence length="99" mass="10911">MKKGRAVCVIALLFMACVGGQCRPETQRTYQDGRADVTTMDLSANESKIKLIMCLARNCKTKGEPSFFKECICCVTQPGIPCYSHTKECQANCPPVKSK</sequence>
<protein>
    <submittedName>
        <fullName evidence="1">Uncharacterized protein</fullName>
    </submittedName>
</protein>
<accession>A0ACD5TDQ5</accession>
<proteinExistence type="predicted"/>
<organism evidence="1 2">
    <name type="scientific">Avena sativa</name>
    <name type="common">Oat</name>
    <dbReference type="NCBI Taxonomy" id="4498"/>
    <lineage>
        <taxon>Eukaryota</taxon>
        <taxon>Viridiplantae</taxon>
        <taxon>Streptophyta</taxon>
        <taxon>Embryophyta</taxon>
        <taxon>Tracheophyta</taxon>
        <taxon>Spermatophyta</taxon>
        <taxon>Magnoliopsida</taxon>
        <taxon>Liliopsida</taxon>
        <taxon>Poales</taxon>
        <taxon>Poaceae</taxon>
        <taxon>BOP clade</taxon>
        <taxon>Pooideae</taxon>
        <taxon>Poodae</taxon>
        <taxon>Poeae</taxon>
        <taxon>Poeae Chloroplast Group 1 (Aveneae type)</taxon>
        <taxon>Aveninae</taxon>
        <taxon>Avena</taxon>
    </lineage>
</organism>